<keyword evidence="10" id="KW-1185">Reference proteome</keyword>
<evidence type="ECO:0000256" key="1">
    <source>
        <dbReference type="ARBA" id="ARBA00007447"/>
    </source>
</evidence>
<evidence type="ECO:0000256" key="2">
    <source>
        <dbReference type="ARBA" id="ARBA00022670"/>
    </source>
</evidence>
<feature type="active site" evidence="6">
    <location>
        <position position="100"/>
    </location>
</feature>
<dbReference type="FunFam" id="2.40.70.10:FF:000215">
    <property type="entry name" value="Aspartyl protease family protein 2"/>
    <property type="match status" value="1"/>
</dbReference>
<dbReference type="Pfam" id="PF14541">
    <property type="entry name" value="TAXi_C"/>
    <property type="match status" value="1"/>
</dbReference>
<name>A0A8X7V5E4_BRACI</name>
<dbReference type="InterPro" id="IPR034161">
    <property type="entry name" value="Pepsin-like_plant"/>
</dbReference>
<dbReference type="Pfam" id="PF14543">
    <property type="entry name" value="TAXi_N"/>
    <property type="match status" value="1"/>
</dbReference>
<dbReference type="InterPro" id="IPR001461">
    <property type="entry name" value="Aspartic_peptidase_A1"/>
</dbReference>
<sequence>MFHSIILCSLLSLFLLPPANLAAVSDDEYLKLPLLRKSPLPSPTQALALDTRRLHFLSLRRKPVPFVKSPVTSGASSGSGQYFVDLRIGQPPQSLLLIADTGSDLVWVKCSACQNCSLHSPATVFFPRHSSTFSPTHCYDPLCRLVPEPVRAPRCNHTRIHSTCHYEYAYADGSLTSGLFATETTTLKTSSGREAYLKSVAFGCGFRISGQSVSGASFNGAHGVMGLGRGPISFASQLGRRFGNKFSYCLMDYTLSPPPTSYLIIGDGGGGGRARSKLRFTPLLTNPFSPTFYYVRLKSVSVNGAKLRIHPSVWEIDGSGNGGTVVDSGTTLAFLADPAYRSVVATVRRRIRLPIAAELTPGFDLCVNVSGVSKPEKFMPRLRFEFAGGAVFVPPPRNYFIETEEHVQCLAIQSVNPKVGFSVIGNLMQQGFLFEFDRDRSRLGFLVVVALCRDDFTGIFCFEDYFFFKSFSLFFLLKVRDWETTVHC</sequence>
<evidence type="ECO:0000313" key="9">
    <source>
        <dbReference type="EMBL" id="KAG2301606.1"/>
    </source>
</evidence>
<dbReference type="AlphaFoldDB" id="A0A8X7V5E4"/>
<proteinExistence type="inferred from homology"/>
<dbReference type="InterPro" id="IPR033121">
    <property type="entry name" value="PEPTIDASE_A1"/>
</dbReference>
<dbReference type="EMBL" id="JAAMPC010000007">
    <property type="protein sequence ID" value="KAG2301606.1"/>
    <property type="molecule type" value="Genomic_DNA"/>
</dbReference>
<keyword evidence="3" id="KW-0064">Aspartyl protease</keyword>
<evidence type="ECO:0000256" key="7">
    <source>
        <dbReference type="SAM" id="SignalP"/>
    </source>
</evidence>
<dbReference type="InterPro" id="IPR032799">
    <property type="entry name" value="TAXi_C"/>
</dbReference>
<reference evidence="9 10" key="1">
    <citation type="submission" date="2020-02" db="EMBL/GenBank/DDBJ databases">
        <authorList>
            <person name="Ma Q."/>
            <person name="Huang Y."/>
            <person name="Song X."/>
            <person name="Pei D."/>
        </authorList>
    </citation>
    <scope>NUCLEOTIDE SEQUENCE [LARGE SCALE GENOMIC DNA]</scope>
    <source>
        <strain evidence="9">Sxm20200214</strain>
        <tissue evidence="9">Leaf</tissue>
    </source>
</reference>
<dbReference type="InterPro" id="IPR021109">
    <property type="entry name" value="Peptidase_aspartic_dom_sf"/>
</dbReference>
<dbReference type="PANTHER" id="PTHR47967">
    <property type="entry name" value="OS07G0603500 PROTEIN-RELATED"/>
    <property type="match status" value="1"/>
</dbReference>
<dbReference type="OrthoDB" id="2747330at2759"/>
<evidence type="ECO:0000256" key="3">
    <source>
        <dbReference type="ARBA" id="ARBA00022750"/>
    </source>
</evidence>
<dbReference type="Gene3D" id="2.40.70.10">
    <property type="entry name" value="Acid Proteases"/>
    <property type="match status" value="2"/>
</dbReference>
<organism evidence="9 10">
    <name type="scientific">Brassica carinata</name>
    <name type="common">Ethiopian mustard</name>
    <name type="synonym">Abyssinian cabbage</name>
    <dbReference type="NCBI Taxonomy" id="52824"/>
    <lineage>
        <taxon>Eukaryota</taxon>
        <taxon>Viridiplantae</taxon>
        <taxon>Streptophyta</taxon>
        <taxon>Embryophyta</taxon>
        <taxon>Tracheophyta</taxon>
        <taxon>Spermatophyta</taxon>
        <taxon>Magnoliopsida</taxon>
        <taxon>eudicotyledons</taxon>
        <taxon>Gunneridae</taxon>
        <taxon>Pentapetalae</taxon>
        <taxon>rosids</taxon>
        <taxon>malvids</taxon>
        <taxon>Brassicales</taxon>
        <taxon>Brassicaceae</taxon>
        <taxon>Brassiceae</taxon>
        <taxon>Brassica</taxon>
    </lineage>
</organism>
<dbReference type="CDD" id="cd05476">
    <property type="entry name" value="pepsin_A_like_plant"/>
    <property type="match status" value="1"/>
</dbReference>
<keyword evidence="7" id="KW-0732">Signal</keyword>
<feature type="active site" evidence="6">
    <location>
        <position position="327"/>
    </location>
</feature>
<dbReference type="SUPFAM" id="SSF50630">
    <property type="entry name" value="Acid proteases"/>
    <property type="match status" value="1"/>
</dbReference>
<keyword evidence="2" id="KW-0645">Protease</keyword>
<dbReference type="Proteomes" id="UP000886595">
    <property type="component" value="Unassembled WGS sequence"/>
</dbReference>
<accession>A0A8X7V5E4</accession>
<evidence type="ECO:0000259" key="8">
    <source>
        <dbReference type="PROSITE" id="PS51767"/>
    </source>
</evidence>
<dbReference type="InterPro" id="IPR051708">
    <property type="entry name" value="Plant_Aspart_Prot_A1"/>
</dbReference>
<dbReference type="PRINTS" id="PR00792">
    <property type="entry name" value="PEPSIN"/>
</dbReference>
<dbReference type="PROSITE" id="PS51767">
    <property type="entry name" value="PEPTIDASE_A1"/>
    <property type="match status" value="1"/>
</dbReference>
<keyword evidence="4" id="KW-0378">Hydrolase</keyword>
<evidence type="ECO:0000256" key="4">
    <source>
        <dbReference type="ARBA" id="ARBA00022801"/>
    </source>
</evidence>
<protein>
    <recommendedName>
        <fullName evidence="8">Peptidase A1 domain-containing protein</fullName>
    </recommendedName>
</protein>
<evidence type="ECO:0000256" key="6">
    <source>
        <dbReference type="PIRSR" id="PIRSR601461-1"/>
    </source>
</evidence>
<dbReference type="GO" id="GO:0004190">
    <property type="term" value="F:aspartic-type endopeptidase activity"/>
    <property type="evidence" value="ECO:0007669"/>
    <property type="project" value="UniProtKB-KW"/>
</dbReference>
<evidence type="ECO:0000256" key="5">
    <source>
        <dbReference type="ARBA" id="ARBA00023180"/>
    </source>
</evidence>
<comment type="similarity">
    <text evidence="1">Belongs to the peptidase A1 family.</text>
</comment>
<comment type="caution">
    <text evidence="9">The sequence shown here is derived from an EMBL/GenBank/DDBJ whole genome shotgun (WGS) entry which is preliminary data.</text>
</comment>
<feature type="domain" description="Peptidase A1" evidence="8">
    <location>
        <begin position="82"/>
        <end position="446"/>
    </location>
</feature>
<feature type="signal peptide" evidence="7">
    <location>
        <begin position="1"/>
        <end position="21"/>
    </location>
</feature>
<evidence type="ECO:0000313" key="10">
    <source>
        <dbReference type="Proteomes" id="UP000886595"/>
    </source>
</evidence>
<dbReference type="GO" id="GO:0006508">
    <property type="term" value="P:proteolysis"/>
    <property type="evidence" value="ECO:0007669"/>
    <property type="project" value="UniProtKB-KW"/>
</dbReference>
<dbReference type="InterPro" id="IPR032861">
    <property type="entry name" value="TAXi_N"/>
</dbReference>
<keyword evidence="5" id="KW-0325">Glycoprotein</keyword>
<feature type="chain" id="PRO_5036474167" description="Peptidase A1 domain-containing protein" evidence="7">
    <location>
        <begin position="22"/>
        <end position="488"/>
    </location>
</feature>
<dbReference type="PANTHER" id="PTHR47967:SF46">
    <property type="entry name" value="ASPARTIC PROTEINASE NEPENTHESIN-1"/>
    <property type="match status" value="1"/>
</dbReference>
<dbReference type="FunFam" id="2.40.70.10:FF:000033">
    <property type="entry name" value="Aspartyl protease family protein"/>
    <property type="match status" value="1"/>
</dbReference>
<gene>
    <name evidence="9" type="ORF">Bca52824_030257</name>
</gene>